<keyword evidence="3" id="KW-1185">Reference proteome</keyword>
<accession>A0A0C3Q7W2</accession>
<reference evidence="3" key="2">
    <citation type="submission" date="2015-01" db="EMBL/GenBank/DDBJ databases">
        <title>Evolutionary Origins and Diversification of the Mycorrhizal Mutualists.</title>
        <authorList>
            <consortium name="DOE Joint Genome Institute"/>
            <consortium name="Mycorrhizal Genomics Consortium"/>
            <person name="Kohler A."/>
            <person name="Kuo A."/>
            <person name="Nagy L.G."/>
            <person name="Floudas D."/>
            <person name="Copeland A."/>
            <person name="Barry K.W."/>
            <person name="Cichocki N."/>
            <person name="Veneault-Fourrey C."/>
            <person name="LaButti K."/>
            <person name="Lindquist E.A."/>
            <person name="Lipzen A."/>
            <person name="Lundell T."/>
            <person name="Morin E."/>
            <person name="Murat C."/>
            <person name="Riley R."/>
            <person name="Ohm R."/>
            <person name="Sun H."/>
            <person name="Tunlid A."/>
            <person name="Henrissat B."/>
            <person name="Grigoriev I.V."/>
            <person name="Hibbett D.S."/>
            <person name="Martin F."/>
        </authorList>
    </citation>
    <scope>NUCLEOTIDE SEQUENCE [LARGE SCALE GENOMIC DNA]</scope>
    <source>
        <strain evidence="3">MUT 4182</strain>
    </source>
</reference>
<evidence type="ECO:0000256" key="1">
    <source>
        <dbReference type="SAM" id="MobiDB-lite"/>
    </source>
</evidence>
<evidence type="ECO:0000313" key="2">
    <source>
        <dbReference type="EMBL" id="KIO25775.1"/>
    </source>
</evidence>
<dbReference type="OrthoDB" id="2576311at2759"/>
<organism evidence="2 3">
    <name type="scientific">Tulasnella calospora MUT 4182</name>
    <dbReference type="NCBI Taxonomy" id="1051891"/>
    <lineage>
        <taxon>Eukaryota</taxon>
        <taxon>Fungi</taxon>
        <taxon>Dikarya</taxon>
        <taxon>Basidiomycota</taxon>
        <taxon>Agaricomycotina</taxon>
        <taxon>Agaricomycetes</taxon>
        <taxon>Cantharellales</taxon>
        <taxon>Tulasnellaceae</taxon>
        <taxon>Tulasnella</taxon>
    </lineage>
</organism>
<dbReference type="EMBL" id="KN823036">
    <property type="protein sequence ID" value="KIO25775.1"/>
    <property type="molecule type" value="Genomic_DNA"/>
</dbReference>
<feature type="compositionally biased region" description="Low complexity" evidence="1">
    <location>
        <begin position="253"/>
        <end position="267"/>
    </location>
</feature>
<evidence type="ECO:0000313" key="3">
    <source>
        <dbReference type="Proteomes" id="UP000054248"/>
    </source>
</evidence>
<dbReference type="Proteomes" id="UP000054248">
    <property type="component" value="Unassembled WGS sequence"/>
</dbReference>
<proteinExistence type="predicted"/>
<dbReference type="HOGENOM" id="CLU_723997_0_0_1"/>
<feature type="compositionally biased region" description="Low complexity" evidence="1">
    <location>
        <begin position="121"/>
        <end position="150"/>
    </location>
</feature>
<feature type="compositionally biased region" description="Pro residues" evidence="1">
    <location>
        <begin position="1"/>
        <end position="10"/>
    </location>
</feature>
<gene>
    <name evidence="2" type="ORF">M407DRAFT_243973</name>
</gene>
<feature type="compositionally biased region" description="Pro residues" evidence="1">
    <location>
        <begin position="297"/>
        <end position="306"/>
    </location>
</feature>
<protein>
    <submittedName>
        <fullName evidence="2">Uncharacterized protein</fullName>
    </submittedName>
</protein>
<feature type="region of interest" description="Disordered" evidence="1">
    <location>
        <begin position="1"/>
        <end position="382"/>
    </location>
</feature>
<reference evidence="2 3" key="1">
    <citation type="submission" date="2014-04" db="EMBL/GenBank/DDBJ databases">
        <authorList>
            <consortium name="DOE Joint Genome Institute"/>
            <person name="Kuo A."/>
            <person name="Girlanda M."/>
            <person name="Perotto S."/>
            <person name="Kohler A."/>
            <person name="Nagy L.G."/>
            <person name="Floudas D."/>
            <person name="Copeland A."/>
            <person name="Barry K.W."/>
            <person name="Cichocki N."/>
            <person name="Veneault-Fourrey C."/>
            <person name="LaButti K."/>
            <person name="Lindquist E.A."/>
            <person name="Lipzen A."/>
            <person name="Lundell T."/>
            <person name="Morin E."/>
            <person name="Murat C."/>
            <person name="Sun H."/>
            <person name="Tunlid A."/>
            <person name="Henrissat B."/>
            <person name="Grigoriev I.V."/>
            <person name="Hibbett D.S."/>
            <person name="Martin F."/>
            <person name="Nordberg H.P."/>
            <person name="Cantor M.N."/>
            <person name="Hua S.X."/>
        </authorList>
    </citation>
    <scope>NUCLEOTIDE SEQUENCE [LARGE SCALE GENOMIC DNA]</scope>
    <source>
        <strain evidence="2 3">MUT 4182</strain>
    </source>
</reference>
<feature type="compositionally biased region" description="Basic residues" evidence="1">
    <location>
        <begin position="89"/>
        <end position="98"/>
    </location>
</feature>
<feature type="compositionally biased region" description="Polar residues" evidence="1">
    <location>
        <begin position="180"/>
        <end position="196"/>
    </location>
</feature>
<dbReference type="AlphaFoldDB" id="A0A0C3Q7W2"/>
<sequence length="382" mass="40888">MYFPSSPPSSYPAKRSGTQGHKKDHSGSSSFSKKLLGIPSTADNITPFFLPPVETTVTSDPEMPFSPSRSDGRSSAAGYSAEQQSTRTRSSKPSRKQKTPVLAEPLPSTIEYFQSKPPPLTNNTAATVTSAPSAVPYGRSSNEGNRSRSSFTGSRAGYYNPDDPATYPVQMDPYGRPPSSRRTSADQLPGSAQVSPPTWPDAASEKAALASRDYTPLTMPTPGHSGYAHSSSHEARQFSSPPIPSTSPYGIRSPMESPSQSPQPTQPLVGASLGLTNSVHTIQGFDEPELEHEQPRRPAPSGPPVPAQQHHQRQESSETESAGAAGNGFFSSIGRRVRPGGRSNESNNSQAPPPAPAQGRQWSIHVRNSQFESDEFNPYRGS</sequence>
<name>A0A0C3Q7W2_9AGAM</name>